<dbReference type="EMBL" id="HE613254">
    <property type="protein sequence ID" value="CCE66956.1"/>
    <property type="molecule type" value="Genomic_DNA"/>
</dbReference>
<dbReference type="KEGG" id="mhb:MHM_04380"/>
<dbReference type="RefSeq" id="WP_015511821.1">
    <property type="nucleotide sequence ID" value="NC_021007.1"/>
</dbReference>
<reference evidence="2" key="1">
    <citation type="submission" date="2011-11" db="EMBL/GenBank/DDBJ databases">
        <title>Complete genome sequence of Candidatus Mycoplasma haemominutum.</title>
        <authorList>
            <person name="Barker E.N."/>
            <person name="Darby A.C."/>
            <person name="Helps C.R."/>
            <person name="Peters I.R."/>
            <person name="Hughes M.A."/>
            <person name="Radford A.D."/>
            <person name="Novacco M."/>
            <person name="Boretti F."/>
            <person name="Hofmann-Lehmann R."/>
            <person name="Tasker S."/>
        </authorList>
    </citation>
    <scope>NUCLEOTIDE SEQUENCE</scope>
    <source>
        <strain evidence="2">Birmingham 1</strain>
    </source>
</reference>
<proteinExistence type="predicted"/>
<gene>
    <name evidence="2" type="ORF">MHM_04380</name>
</gene>
<name>G8C3Q8_9MOLU</name>
<dbReference type="AlphaFoldDB" id="G8C3Q8"/>
<organism evidence="2">
    <name type="scientific">Candidatus Mycoplasma haematominutum 'Birmingham 1'</name>
    <dbReference type="NCBI Taxonomy" id="1116213"/>
    <lineage>
        <taxon>Bacteria</taxon>
        <taxon>Bacillati</taxon>
        <taxon>Mycoplasmatota</taxon>
        <taxon>Mollicutes</taxon>
        <taxon>Mycoplasmataceae</taxon>
        <taxon>Mycoplasma</taxon>
    </lineage>
</organism>
<accession>G8C3Q8</accession>
<dbReference type="HOGENOM" id="CLU_107062_1_0_14"/>
<feature type="signal peptide" evidence="1">
    <location>
        <begin position="1"/>
        <end position="22"/>
    </location>
</feature>
<evidence type="ECO:0000313" key="2">
    <source>
        <dbReference type="EMBL" id="CCE66956.1"/>
    </source>
</evidence>
<sequence>MPFLTRFLLCALSLAGVSSAVAVPVLINVRGDNARDSEDSTLMRNVSVSKCTTSASESPLFFGDQQVTDICWNSSETVQQESELSSLISSEWSNRESWSNYSKNSWASECKTHSPGWVIWSTGAQEDEEQEELLGLCSGTDSVESTMFIKKKEKSGTTTISICNRDCWETPSSPVENSKPWELQTAKDSNFKELKFYRKG</sequence>
<reference evidence="2" key="2">
    <citation type="submission" date="2011-11" db="EMBL/GenBank/DDBJ databases">
        <authorList>
            <person name="Barker E."/>
        </authorList>
    </citation>
    <scope>NUCLEOTIDE SEQUENCE</scope>
    <source>
        <strain evidence="2">Birmingham 1</strain>
    </source>
</reference>
<keyword evidence="1" id="KW-0732">Signal</keyword>
<dbReference type="PATRIC" id="fig|1116213.3.peg.473"/>
<feature type="chain" id="PRO_5003508771" evidence="1">
    <location>
        <begin position="23"/>
        <end position="200"/>
    </location>
</feature>
<protein>
    <submittedName>
        <fullName evidence="2">Uncharacterized protein</fullName>
    </submittedName>
</protein>
<evidence type="ECO:0000256" key="1">
    <source>
        <dbReference type="SAM" id="SignalP"/>
    </source>
</evidence>